<evidence type="ECO:0000313" key="2">
    <source>
        <dbReference type="Proteomes" id="UP000076532"/>
    </source>
</evidence>
<dbReference type="Proteomes" id="UP000076532">
    <property type="component" value="Unassembled WGS sequence"/>
</dbReference>
<protein>
    <submittedName>
        <fullName evidence="1">Uncharacterized protein</fullName>
    </submittedName>
</protein>
<evidence type="ECO:0000313" key="1">
    <source>
        <dbReference type="EMBL" id="KZP23952.1"/>
    </source>
</evidence>
<name>A0A166MFI8_9AGAM</name>
<dbReference type="EMBL" id="KV417529">
    <property type="protein sequence ID" value="KZP23952.1"/>
    <property type="molecule type" value="Genomic_DNA"/>
</dbReference>
<reference evidence="1 2" key="1">
    <citation type="journal article" date="2016" name="Mol. Biol. Evol.">
        <title>Comparative Genomics of Early-Diverging Mushroom-Forming Fungi Provides Insights into the Origins of Lignocellulose Decay Capabilities.</title>
        <authorList>
            <person name="Nagy L.G."/>
            <person name="Riley R."/>
            <person name="Tritt A."/>
            <person name="Adam C."/>
            <person name="Daum C."/>
            <person name="Floudas D."/>
            <person name="Sun H."/>
            <person name="Yadav J.S."/>
            <person name="Pangilinan J."/>
            <person name="Larsson K.H."/>
            <person name="Matsuura K."/>
            <person name="Barry K."/>
            <person name="Labutti K."/>
            <person name="Kuo R."/>
            <person name="Ohm R.A."/>
            <person name="Bhattacharya S.S."/>
            <person name="Shirouzu T."/>
            <person name="Yoshinaga Y."/>
            <person name="Martin F.M."/>
            <person name="Grigoriev I.V."/>
            <person name="Hibbett D.S."/>
        </authorList>
    </citation>
    <scope>NUCLEOTIDE SEQUENCE [LARGE SCALE GENOMIC DNA]</scope>
    <source>
        <strain evidence="1 2">CBS 109695</strain>
    </source>
</reference>
<keyword evidence="2" id="KW-1185">Reference proteome</keyword>
<organism evidence="1 2">
    <name type="scientific">Athelia psychrophila</name>
    <dbReference type="NCBI Taxonomy" id="1759441"/>
    <lineage>
        <taxon>Eukaryota</taxon>
        <taxon>Fungi</taxon>
        <taxon>Dikarya</taxon>
        <taxon>Basidiomycota</taxon>
        <taxon>Agaricomycotina</taxon>
        <taxon>Agaricomycetes</taxon>
        <taxon>Agaricomycetidae</taxon>
        <taxon>Atheliales</taxon>
        <taxon>Atheliaceae</taxon>
        <taxon>Athelia</taxon>
    </lineage>
</organism>
<gene>
    <name evidence="1" type="ORF">FIBSPDRAFT_857705</name>
</gene>
<accession>A0A166MFI8</accession>
<proteinExistence type="predicted"/>
<sequence length="135" mass="14973">MLSKLWINSGPTEEEVLRFLLEVPSVIDLAIGPEPFDRCPHKLLHALTLGSRRGPDGADLLPNLEHLKIHGGWHEREEMVQAIESRLGGVGDIAEGRRLKKVTLSSGVMIDHGYGSRTAQEKLDEYVRQGLICAE</sequence>
<dbReference type="AlphaFoldDB" id="A0A166MFI8"/>